<dbReference type="Proteomes" id="UP000016935">
    <property type="component" value="Unassembled WGS sequence"/>
</dbReference>
<dbReference type="OrthoDB" id="3450745at2759"/>
<dbReference type="EMBL" id="KB908481">
    <property type="protein sequence ID" value="EOA91547.1"/>
    <property type="molecule type" value="Genomic_DNA"/>
</dbReference>
<protein>
    <submittedName>
        <fullName evidence="1">Uncharacterized protein</fullName>
    </submittedName>
</protein>
<keyword evidence="2" id="KW-1185">Reference proteome</keyword>
<dbReference type="RefSeq" id="XP_008020715.1">
    <property type="nucleotide sequence ID" value="XM_008022524.1"/>
</dbReference>
<reference evidence="1 2" key="1">
    <citation type="journal article" date="2012" name="PLoS Pathog.">
        <title>Diverse lifestyles and strategies of plant pathogenesis encoded in the genomes of eighteen Dothideomycetes fungi.</title>
        <authorList>
            <person name="Ohm R.A."/>
            <person name="Feau N."/>
            <person name="Henrissat B."/>
            <person name="Schoch C.L."/>
            <person name="Horwitz B.A."/>
            <person name="Barry K.W."/>
            <person name="Condon B.J."/>
            <person name="Copeland A.C."/>
            <person name="Dhillon B."/>
            <person name="Glaser F."/>
            <person name="Hesse C.N."/>
            <person name="Kosti I."/>
            <person name="LaButti K."/>
            <person name="Lindquist E.A."/>
            <person name="Lucas S."/>
            <person name="Salamov A.A."/>
            <person name="Bradshaw R.E."/>
            <person name="Ciuffetti L."/>
            <person name="Hamelin R.C."/>
            <person name="Kema G.H.J."/>
            <person name="Lawrence C."/>
            <person name="Scott J.A."/>
            <person name="Spatafora J.W."/>
            <person name="Turgeon B.G."/>
            <person name="de Wit P.J.G.M."/>
            <person name="Zhong S."/>
            <person name="Goodwin S.B."/>
            <person name="Grigoriev I.V."/>
        </authorList>
    </citation>
    <scope>NUCLEOTIDE SEQUENCE [LARGE SCALE GENOMIC DNA]</scope>
    <source>
        <strain evidence="2">28A</strain>
    </source>
</reference>
<proteinExistence type="predicted"/>
<evidence type="ECO:0000313" key="1">
    <source>
        <dbReference type="EMBL" id="EOA91547.1"/>
    </source>
</evidence>
<dbReference type="GeneID" id="19396184"/>
<reference evidence="1 2" key="2">
    <citation type="journal article" date="2013" name="PLoS Genet.">
        <title>Comparative genome structure, secondary metabolite, and effector coding capacity across Cochliobolus pathogens.</title>
        <authorList>
            <person name="Condon B.J."/>
            <person name="Leng Y."/>
            <person name="Wu D."/>
            <person name="Bushley K.E."/>
            <person name="Ohm R.A."/>
            <person name="Otillar R."/>
            <person name="Martin J."/>
            <person name="Schackwitz W."/>
            <person name="Grimwood J."/>
            <person name="MohdZainudin N."/>
            <person name="Xue C."/>
            <person name="Wang R."/>
            <person name="Manning V.A."/>
            <person name="Dhillon B."/>
            <person name="Tu Z.J."/>
            <person name="Steffenson B.J."/>
            <person name="Salamov A."/>
            <person name="Sun H."/>
            <person name="Lowry S."/>
            <person name="LaButti K."/>
            <person name="Han J."/>
            <person name="Copeland A."/>
            <person name="Lindquist E."/>
            <person name="Barry K."/>
            <person name="Schmutz J."/>
            <person name="Baker S.E."/>
            <person name="Ciuffetti L.M."/>
            <person name="Grigoriev I.V."/>
            <person name="Zhong S."/>
            <person name="Turgeon B.G."/>
        </authorList>
    </citation>
    <scope>NUCLEOTIDE SEQUENCE [LARGE SCALE GENOMIC DNA]</scope>
    <source>
        <strain evidence="2">28A</strain>
    </source>
</reference>
<accession>R0KUV4</accession>
<name>R0KUV4_EXST2</name>
<gene>
    <name evidence="1" type="ORF">SETTUDRAFT_133214</name>
</gene>
<dbReference type="HOGENOM" id="CLU_108995_0_0_1"/>
<sequence>MFGNVFGTPVHSDYSSGAKCATNSGSNCVCPLGTDYSESATWAVVGAPVSDVEALMNDFHKPAWRGSLPYKTEGPNNRPGMSKRTSTYKTLLGIFNFTEILTKWEKKPNGSFIQKLEYLEAVGNLTSNPWGGYWITITGDYVFGDQTLIQWSTYLCSRGVVNDWAKLHEASFRNVIDILRPKTTGFNVAPFSVPPAFS</sequence>
<dbReference type="AlphaFoldDB" id="R0KUV4"/>
<evidence type="ECO:0000313" key="2">
    <source>
        <dbReference type="Proteomes" id="UP000016935"/>
    </source>
</evidence>
<dbReference type="eggNOG" id="ENOG502SPG9">
    <property type="taxonomic scope" value="Eukaryota"/>
</dbReference>
<organism evidence="1 2">
    <name type="scientific">Exserohilum turcicum (strain 28A)</name>
    <name type="common">Northern leaf blight fungus</name>
    <name type="synonym">Setosphaeria turcica</name>
    <dbReference type="NCBI Taxonomy" id="671987"/>
    <lineage>
        <taxon>Eukaryota</taxon>
        <taxon>Fungi</taxon>
        <taxon>Dikarya</taxon>
        <taxon>Ascomycota</taxon>
        <taxon>Pezizomycotina</taxon>
        <taxon>Dothideomycetes</taxon>
        <taxon>Pleosporomycetidae</taxon>
        <taxon>Pleosporales</taxon>
        <taxon>Pleosporineae</taxon>
        <taxon>Pleosporaceae</taxon>
        <taxon>Exserohilum</taxon>
    </lineage>
</organism>